<comment type="caution">
    <text evidence="2">The sequence shown here is derived from an EMBL/GenBank/DDBJ whole genome shotgun (WGS) entry which is preliminary data.</text>
</comment>
<feature type="compositionally biased region" description="Basic and acidic residues" evidence="1">
    <location>
        <begin position="139"/>
        <end position="153"/>
    </location>
</feature>
<evidence type="ECO:0000313" key="2">
    <source>
        <dbReference type="EMBL" id="KAB8748981.1"/>
    </source>
</evidence>
<evidence type="ECO:0000256" key="1">
    <source>
        <dbReference type="SAM" id="MobiDB-lite"/>
    </source>
</evidence>
<organism evidence="2 3">
    <name type="scientific">Carpinus fangiana</name>
    <dbReference type="NCBI Taxonomy" id="176857"/>
    <lineage>
        <taxon>Eukaryota</taxon>
        <taxon>Viridiplantae</taxon>
        <taxon>Streptophyta</taxon>
        <taxon>Embryophyta</taxon>
        <taxon>Tracheophyta</taxon>
        <taxon>Spermatophyta</taxon>
        <taxon>Magnoliopsida</taxon>
        <taxon>eudicotyledons</taxon>
        <taxon>Gunneridae</taxon>
        <taxon>Pentapetalae</taxon>
        <taxon>rosids</taxon>
        <taxon>fabids</taxon>
        <taxon>Fagales</taxon>
        <taxon>Betulaceae</taxon>
        <taxon>Carpinus</taxon>
    </lineage>
</organism>
<evidence type="ECO:0000313" key="3">
    <source>
        <dbReference type="Proteomes" id="UP000327013"/>
    </source>
</evidence>
<dbReference type="EMBL" id="VIBQ01000098">
    <property type="protein sequence ID" value="KAB8748981.1"/>
    <property type="molecule type" value="Genomic_DNA"/>
</dbReference>
<gene>
    <name evidence="2" type="ORF">FH972_026532</name>
</gene>
<reference evidence="2 3" key="1">
    <citation type="submission" date="2019-06" db="EMBL/GenBank/DDBJ databases">
        <title>A chromosomal-level reference genome of Carpinus fangiana (Coryloideae, Betulaceae).</title>
        <authorList>
            <person name="Yang X."/>
            <person name="Wang Z."/>
            <person name="Zhang L."/>
            <person name="Hao G."/>
            <person name="Liu J."/>
            <person name="Yang Y."/>
        </authorList>
    </citation>
    <scope>NUCLEOTIDE SEQUENCE [LARGE SCALE GENOMIC DNA]</scope>
    <source>
        <strain evidence="2">Cfa_2016G</strain>
        <tissue evidence="2">Leaf</tissue>
    </source>
</reference>
<dbReference type="AlphaFoldDB" id="A0A5N6L4Q7"/>
<keyword evidence="3" id="KW-1185">Reference proteome</keyword>
<feature type="region of interest" description="Disordered" evidence="1">
    <location>
        <begin position="124"/>
        <end position="210"/>
    </location>
</feature>
<accession>A0A5N6L4Q7</accession>
<name>A0A5N6L4Q7_9ROSI</name>
<dbReference type="Proteomes" id="UP000327013">
    <property type="component" value="Unassembled WGS sequence"/>
</dbReference>
<feature type="compositionally biased region" description="Gly residues" evidence="1">
    <location>
        <begin position="163"/>
        <end position="178"/>
    </location>
</feature>
<protein>
    <submittedName>
        <fullName evidence="2">Uncharacterized protein</fullName>
    </submittedName>
</protein>
<sequence length="210" mass="22127">MAFWHIDGPSHDGFIERRFCECAPWGDGHNGEGRGNGTAVDDGKIQGPDRGRHVVEFTPGAAGVAQGTFCGCWLFGGIESKRRGWGAAGVGGLGALGQSKRRSTASMASYPSDVACWGHPRRAGDPYQMRATQSNGGSDADRGQTSDVRESRFAVKQVRAGKGVNGGAGCRGRVGMGGEIAQEGGHWPAEEKPKQQAPGLATARRWHGRP</sequence>
<proteinExistence type="predicted"/>